<feature type="domain" description="ProQ/FinO" evidence="3">
    <location>
        <begin position="82"/>
        <end position="191"/>
    </location>
</feature>
<dbReference type="SMART" id="SM00945">
    <property type="entry name" value="ProQ"/>
    <property type="match status" value="1"/>
</dbReference>
<sequence>MTTEPVIHRKQRRVVVVASEQPPAAPAPAIAEAKPDRPVLKLKARSTPPAAAPAPAGKAPTEAATAASPRQEPLSNAERKRRQAAKADAALRVLAGHFPGLFTSVRPMAIGTGKVLDAERKAGRLPLGCIPLKLALSAWTASDAYLEALAASGARINLAGEAEGEVTPEQAARAARKLHKRRDAAAKRHDA</sequence>
<evidence type="ECO:0000259" key="3">
    <source>
        <dbReference type="SMART" id="SM00945"/>
    </source>
</evidence>
<evidence type="ECO:0000256" key="1">
    <source>
        <dbReference type="ARBA" id="ARBA00022884"/>
    </source>
</evidence>
<feature type="compositionally biased region" description="Low complexity" evidence="2">
    <location>
        <begin position="47"/>
        <end position="69"/>
    </location>
</feature>
<keyword evidence="4" id="KW-0614">Plasmid</keyword>
<comment type="caution">
    <text evidence="4">The sequence shown here is derived from an EMBL/GenBank/DDBJ whole genome shotgun (WGS) entry which is preliminary data.</text>
</comment>
<dbReference type="RefSeq" id="WP_322464030.1">
    <property type="nucleotide sequence ID" value="NZ_JAXOJX010000001.1"/>
</dbReference>
<feature type="region of interest" description="Disordered" evidence="2">
    <location>
        <begin position="17"/>
        <end position="83"/>
    </location>
</feature>
<name>A0ABU5I8B8_9BURK</name>
<feature type="region of interest" description="Disordered" evidence="2">
    <location>
        <begin position="162"/>
        <end position="191"/>
    </location>
</feature>
<keyword evidence="1" id="KW-0694">RNA-binding</keyword>
<evidence type="ECO:0000313" key="4">
    <source>
        <dbReference type="EMBL" id="MDZ5455337.1"/>
    </source>
</evidence>
<protein>
    <submittedName>
        <fullName evidence="4">ProQ/FINO family protein</fullName>
    </submittedName>
</protein>
<gene>
    <name evidence="4" type="ORF">SM757_01995</name>
</gene>
<dbReference type="Proteomes" id="UP001293718">
    <property type="component" value="Unassembled WGS sequence"/>
</dbReference>
<organism evidence="4 5">
    <name type="scientific">Azohydromonas lata</name>
    <dbReference type="NCBI Taxonomy" id="45677"/>
    <lineage>
        <taxon>Bacteria</taxon>
        <taxon>Pseudomonadati</taxon>
        <taxon>Pseudomonadota</taxon>
        <taxon>Betaproteobacteria</taxon>
        <taxon>Burkholderiales</taxon>
        <taxon>Sphaerotilaceae</taxon>
        <taxon>Azohydromonas</taxon>
    </lineage>
</organism>
<dbReference type="InterPro" id="IPR016103">
    <property type="entry name" value="ProQ/FinO"/>
</dbReference>
<dbReference type="InterPro" id="IPR036442">
    <property type="entry name" value="ProQ/FinO_sf"/>
</dbReference>
<accession>A0ABU5I8B8</accession>
<reference evidence="4 5" key="1">
    <citation type="submission" date="2023-11" db="EMBL/GenBank/DDBJ databases">
        <title>Draft genome of Azohydromonas lata strain H1 (DSM1123), a polyhydroxyalkanoate producer.</title>
        <authorList>
            <person name="Traversa D."/>
            <person name="D'Addabbo P."/>
            <person name="Pazzani C."/>
            <person name="Manzari C."/>
            <person name="Chiara M."/>
            <person name="Scrascia M."/>
        </authorList>
    </citation>
    <scope>NUCLEOTIDE SEQUENCE [LARGE SCALE GENOMIC DNA]</scope>
    <source>
        <strain evidence="4 5">H1</strain>
        <plasmid evidence="4">unnamed</plasmid>
    </source>
</reference>
<evidence type="ECO:0000256" key="2">
    <source>
        <dbReference type="SAM" id="MobiDB-lite"/>
    </source>
</evidence>
<geneLocation type="plasmid" evidence="4">
    <name>unnamed</name>
</geneLocation>
<keyword evidence="5" id="KW-1185">Reference proteome</keyword>
<dbReference type="SUPFAM" id="SSF48657">
    <property type="entry name" value="FinO-like"/>
    <property type="match status" value="1"/>
</dbReference>
<dbReference type="EMBL" id="JAXOJX010000001">
    <property type="protein sequence ID" value="MDZ5455337.1"/>
    <property type="molecule type" value="Genomic_DNA"/>
</dbReference>
<dbReference type="Gene3D" id="1.10.1710.10">
    <property type="entry name" value="ProQ/FinO domain"/>
    <property type="match status" value="1"/>
</dbReference>
<evidence type="ECO:0000313" key="5">
    <source>
        <dbReference type="Proteomes" id="UP001293718"/>
    </source>
</evidence>
<dbReference type="Pfam" id="PF04352">
    <property type="entry name" value="ProQ"/>
    <property type="match status" value="1"/>
</dbReference>
<feature type="compositionally biased region" description="Low complexity" evidence="2">
    <location>
        <begin position="17"/>
        <end position="32"/>
    </location>
</feature>
<proteinExistence type="predicted"/>